<proteinExistence type="predicted"/>
<evidence type="ECO:0000256" key="1">
    <source>
        <dbReference type="SAM" id="MobiDB-lite"/>
    </source>
</evidence>
<feature type="region of interest" description="Disordered" evidence="1">
    <location>
        <begin position="1"/>
        <end position="42"/>
    </location>
</feature>
<dbReference type="PANTHER" id="PTHR35744:SF4">
    <property type="entry name" value="OS04G0464600 PROTEIN"/>
    <property type="match status" value="1"/>
</dbReference>
<sequence>MRAAAPARAAAGGGRRQQQPKVAAGAHPLEPQQQQQQQQQHGIPLRLNGRAVSILWDLDNTDPSSLQLDLLPAVQELQVLLTRLGGCVSHTALYANPATCRRLGASRQQQLAAAGVQLVQVPLRNQAADMQLAADAYAFARQQQRQGCIVCVSGDTDFAPILSYVAGQGAVAISMSAVASSKRLPHLLPDLRQQALPQACHAVLAWQPAAGAAARKQQQQQQIASSQVKHHMVVSTTTSSSSSSSGSSPGVTTSAGRVILAGSGWHAVAAAGEAAAAVDAQGGPAQFIEAAWINPNKALEQQQQQQQQQHLSQLPG</sequence>
<evidence type="ECO:0000259" key="2">
    <source>
        <dbReference type="Pfam" id="PF01936"/>
    </source>
</evidence>
<dbReference type="AlphaFoldDB" id="A0A383V7U3"/>
<organism evidence="3 4">
    <name type="scientific">Tetradesmus obliquus</name>
    <name type="common">Green alga</name>
    <name type="synonym">Acutodesmus obliquus</name>
    <dbReference type="NCBI Taxonomy" id="3088"/>
    <lineage>
        <taxon>Eukaryota</taxon>
        <taxon>Viridiplantae</taxon>
        <taxon>Chlorophyta</taxon>
        <taxon>core chlorophytes</taxon>
        <taxon>Chlorophyceae</taxon>
        <taxon>CS clade</taxon>
        <taxon>Sphaeropleales</taxon>
        <taxon>Scenedesmaceae</taxon>
        <taxon>Tetradesmus</taxon>
    </lineage>
</organism>
<dbReference type="InterPro" id="IPR021139">
    <property type="entry name" value="NYN"/>
</dbReference>
<protein>
    <recommendedName>
        <fullName evidence="2">NYN domain-containing protein</fullName>
    </recommendedName>
</protein>
<feature type="region of interest" description="Disordered" evidence="1">
    <location>
        <begin position="217"/>
        <end position="252"/>
    </location>
</feature>
<reference evidence="3 4" key="1">
    <citation type="submission" date="2016-10" db="EMBL/GenBank/DDBJ databases">
        <authorList>
            <person name="Cai Z."/>
        </authorList>
    </citation>
    <scope>NUCLEOTIDE SEQUENCE [LARGE SCALE GENOMIC DNA]</scope>
</reference>
<evidence type="ECO:0000313" key="3">
    <source>
        <dbReference type="EMBL" id="SZX61655.1"/>
    </source>
</evidence>
<evidence type="ECO:0000313" key="4">
    <source>
        <dbReference type="Proteomes" id="UP000256970"/>
    </source>
</evidence>
<name>A0A383V7U3_TETOB</name>
<dbReference type="Gene3D" id="3.40.50.1010">
    <property type="entry name" value="5'-nuclease"/>
    <property type="match status" value="1"/>
</dbReference>
<dbReference type="Pfam" id="PF01936">
    <property type="entry name" value="NYN"/>
    <property type="match status" value="1"/>
</dbReference>
<accession>A0A383V7U3</accession>
<keyword evidence="4" id="KW-1185">Reference proteome</keyword>
<dbReference type="EMBL" id="FNXT01000162">
    <property type="protein sequence ID" value="SZX61655.1"/>
    <property type="molecule type" value="Genomic_DNA"/>
</dbReference>
<dbReference type="GO" id="GO:0004540">
    <property type="term" value="F:RNA nuclease activity"/>
    <property type="evidence" value="ECO:0007669"/>
    <property type="project" value="InterPro"/>
</dbReference>
<gene>
    <name evidence="3" type="ORF">BQ4739_LOCUS2150</name>
</gene>
<feature type="compositionally biased region" description="Low complexity" evidence="1">
    <location>
        <begin position="1"/>
        <end position="20"/>
    </location>
</feature>
<dbReference type="PANTHER" id="PTHR35744">
    <property type="entry name" value="C2H2-TYPE DOMAIN-CONTAINING PROTEIN"/>
    <property type="match status" value="1"/>
</dbReference>
<dbReference type="Proteomes" id="UP000256970">
    <property type="component" value="Unassembled WGS sequence"/>
</dbReference>
<feature type="domain" description="NYN" evidence="2">
    <location>
        <begin position="52"/>
        <end position="176"/>
    </location>
</feature>